<reference evidence="9 10" key="1">
    <citation type="journal article" date="2020" name="Microorganisms">
        <title>Osmotic Adaptation and Compatible Solute Biosynthesis of Phototrophic Bacteria as Revealed from Genome Analyses.</title>
        <authorList>
            <person name="Imhoff J.F."/>
            <person name="Rahn T."/>
            <person name="Kunzel S."/>
            <person name="Keller A."/>
            <person name="Neulinger S.C."/>
        </authorList>
    </citation>
    <scope>NUCLEOTIDE SEQUENCE [LARGE SCALE GENOMIC DNA]</scope>
    <source>
        <strain evidence="9 10">DSM 9895</strain>
    </source>
</reference>
<dbReference type="SUPFAM" id="SSF53850">
    <property type="entry name" value="Periplasmic binding protein-like II"/>
    <property type="match status" value="1"/>
</dbReference>
<sequence>MRTSKRWLAALTTTAIVGVANAAQAEPITIQWWHAMGGETGKSLEKIADGFNEKQDTYQIKPVYKGNYTETMTAAISAFRAQEHPAIVQVFEVGTATMMNAQGAIYPVHQLMEEQGVKFDESDYIPAVASYYTTTEGDMLSMPFNSSSPVLWYNKDAFEKAGLDPNDPPETWGEVKTYSQKIMDSGYECGFSIGWQSWVAIENFSAWHDSPIGTKQNGFGGLGTELVFNNDLVTRHISDLRDWQQQGIFQYGGRRGESLPMFTNGKCAMWLNSSAYYGGIKAQADFDFGQAFLPHYDDVEAAPQNSIIGGATLWVLRGKDSEKYRGVAEFFDYLSQPQVQFTWHRETGYVPITKAAYELAQEKGYYERNPGTDTAIKQLSLNQPTPNSKGLRFGNFVQIRDIINEELEAVWAGEKSPEAALDNAVKRGNELLREFEQQNAS</sequence>
<gene>
    <name evidence="9" type="ORF">CKO28_04285</name>
</gene>
<proteinExistence type="inferred from homology"/>
<dbReference type="NCBIfam" id="NF008211">
    <property type="entry name" value="PRK10974.1"/>
    <property type="match status" value="1"/>
</dbReference>
<keyword evidence="6 8" id="KW-0732">Signal</keyword>
<evidence type="ECO:0000313" key="9">
    <source>
        <dbReference type="EMBL" id="MBK1667261.1"/>
    </source>
</evidence>
<comment type="similarity">
    <text evidence="2">Belongs to the bacterial solute-binding protein 1 family.</text>
</comment>
<comment type="caution">
    <text evidence="9">The sequence shown here is derived from an EMBL/GenBank/DDBJ whole genome shotgun (WGS) entry which is preliminary data.</text>
</comment>
<evidence type="ECO:0000256" key="8">
    <source>
        <dbReference type="SAM" id="SignalP"/>
    </source>
</evidence>
<dbReference type="CDD" id="cd14748">
    <property type="entry name" value="PBP2_UgpB"/>
    <property type="match status" value="1"/>
</dbReference>
<keyword evidence="5" id="KW-0813">Transport</keyword>
<dbReference type="Pfam" id="PF13416">
    <property type="entry name" value="SBP_bac_8"/>
    <property type="match status" value="1"/>
</dbReference>
<organism evidence="9 10">
    <name type="scientific">Rhodovibrio sodomensis</name>
    <dbReference type="NCBI Taxonomy" id="1088"/>
    <lineage>
        <taxon>Bacteria</taxon>
        <taxon>Pseudomonadati</taxon>
        <taxon>Pseudomonadota</taxon>
        <taxon>Alphaproteobacteria</taxon>
        <taxon>Rhodospirillales</taxon>
        <taxon>Rhodovibrionaceae</taxon>
        <taxon>Rhodovibrio</taxon>
    </lineage>
</organism>
<name>A0ABS1DA09_9PROT</name>
<accession>A0ABS1DA09</accession>
<feature type="chain" id="PRO_5046148500" description="sn-glycerol-3-phosphate-binding periplasmic protein UgpB" evidence="8">
    <location>
        <begin position="23"/>
        <end position="441"/>
    </location>
</feature>
<keyword evidence="10" id="KW-1185">Reference proteome</keyword>
<evidence type="ECO:0000256" key="2">
    <source>
        <dbReference type="ARBA" id="ARBA00008520"/>
    </source>
</evidence>
<dbReference type="InterPro" id="IPR006059">
    <property type="entry name" value="SBP"/>
</dbReference>
<comment type="function">
    <text evidence="7">Part of the ABC transporter complex UgpBAEC involved in sn-glycerol-3-phosphate (G3P) import. Binds G3P.</text>
</comment>
<dbReference type="PANTHER" id="PTHR43649:SF31">
    <property type="entry name" value="SN-GLYCEROL-3-PHOSPHATE-BINDING PERIPLASMIC PROTEIN UGPB"/>
    <property type="match status" value="1"/>
</dbReference>
<protein>
    <recommendedName>
        <fullName evidence="4">sn-glycerol-3-phosphate-binding periplasmic protein UgpB</fullName>
    </recommendedName>
</protein>
<evidence type="ECO:0000313" key="10">
    <source>
        <dbReference type="Proteomes" id="UP001296873"/>
    </source>
</evidence>
<comment type="subunit">
    <text evidence="3">The complex is composed of two ATP-binding proteins (UgpC), two transmembrane proteins (UgpA and UgpE) and a solute-binding protein (UgpB).</text>
</comment>
<dbReference type="Gene3D" id="3.40.190.10">
    <property type="entry name" value="Periplasmic binding protein-like II"/>
    <property type="match status" value="2"/>
</dbReference>
<comment type="subcellular location">
    <subcellularLocation>
        <location evidence="1">Periplasm</location>
    </subcellularLocation>
</comment>
<evidence type="ECO:0000256" key="7">
    <source>
        <dbReference type="ARBA" id="ARBA00034473"/>
    </source>
</evidence>
<dbReference type="RefSeq" id="WP_200339326.1">
    <property type="nucleotide sequence ID" value="NZ_NRRL01000005.1"/>
</dbReference>
<evidence type="ECO:0000256" key="1">
    <source>
        <dbReference type="ARBA" id="ARBA00004418"/>
    </source>
</evidence>
<dbReference type="InterPro" id="IPR050490">
    <property type="entry name" value="Bact_solute-bd_prot1"/>
</dbReference>
<evidence type="ECO:0000256" key="3">
    <source>
        <dbReference type="ARBA" id="ARBA00011557"/>
    </source>
</evidence>
<evidence type="ECO:0000256" key="6">
    <source>
        <dbReference type="ARBA" id="ARBA00022729"/>
    </source>
</evidence>
<feature type="signal peptide" evidence="8">
    <location>
        <begin position="1"/>
        <end position="22"/>
    </location>
</feature>
<evidence type="ECO:0000256" key="4">
    <source>
        <dbReference type="ARBA" id="ARBA00017470"/>
    </source>
</evidence>
<dbReference type="PANTHER" id="PTHR43649">
    <property type="entry name" value="ARABINOSE-BINDING PROTEIN-RELATED"/>
    <property type="match status" value="1"/>
</dbReference>
<dbReference type="EMBL" id="NRRL01000005">
    <property type="protein sequence ID" value="MBK1667261.1"/>
    <property type="molecule type" value="Genomic_DNA"/>
</dbReference>
<dbReference type="Proteomes" id="UP001296873">
    <property type="component" value="Unassembled WGS sequence"/>
</dbReference>
<evidence type="ECO:0000256" key="5">
    <source>
        <dbReference type="ARBA" id="ARBA00022448"/>
    </source>
</evidence>